<reference evidence="1" key="1">
    <citation type="submission" date="2018-05" db="EMBL/GenBank/DDBJ databases">
        <authorList>
            <person name="Lanie J.A."/>
            <person name="Ng W.-L."/>
            <person name="Kazmierczak K.M."/>
            <person name="Andrzejewski T.M."/>
            <person name="Davidsen T.M."/>
            <person name="Wayne K.J."/>
            <person name="Tettelin H."/>
            <person name="Glass J.I."/>
            <person name="Rusch D."/>
            <person name="Podicherti R."/>
            <person name="Tsui H.-C.T."/>
            <person name="Winkler M.E."/>
        </authorList>
    </citation>
    <scope>NUCLEOTIDE SEQUENCE</scope>
</reference>
<dbReference type="EMBL" id="UINC01020864">
    <property type="protein sequence ID" value="SVA87195.1"/>
    <property type="molecule type" value="Genomic_DNA"/>
</dbReference>
<gene>
    <name evidence="1" type="ORF">METZ01_LOCUS140049</name>
</gene>
<protein>
    <submittedName>
        <fullName evidence="1">Uncharacterized protein</fullName>
    </submittedName>
</protein>
<sequence>MVEIVLNAGNDCFCPVCRQAKEFYRFIKEITLSVYNFVQINDYTTRTAALTGFPRSSNENYLRTALYLL</sequence>
<evidence type="ECO:0000313" key="1">
    <source>
        <dbReference type="EMBL" id="SVA87195.1"/>
    </source>
</evidence>
<name>A0A381ZD19_9ZZZZ</name>
<proteinExistence type="predicted"/>
<dbReference type="AlphaFoldDB" id="A0A381ZD19"/>
<organism evidence="1">
    <name type="scientific">marine metagenome</name>
    <dbReference type="NCBI Taxonomy" id="408172"/>
    <lineage>
        <taxon>unclassified sequences</taxon>
        <taxon>metagenomes</taxon>
        <taxon>ecological metagenomes</taxon>
    </lineage>
</organism>
<accession>A0A381ZD19</accession>